<dbReference type="Proteomes" id="UP000507470">
    <property type="component" value="Unassembled WGS sequence"/>
</dbReference>
<sequence>MMKKVYPLSTAPNNINNEGSTVEVSSIGAELCSDQTYDRMGHVKSPQDNSKKIDARIENTTDIELNPRTLSTTRVNIEIIECKDGSSKRRETSGIRIFCTHGNENVNDKNLEVGERKSKGENALKIAWRTWEFRALATSGYVIGSTLLLHGPMIICLLADGIGHSFPFAIGNISALLVALQCIINPFIYVFRFKELRQAMKKRLCCKRCNNELVSTT</sequence>
<proteinExistence type="predicted"/>
<keyword evidence="3" id="KW-1185">Reference proteome</keyword>
<dbReference type="SUPFAM" id="SSF81321">
    <property type="entry name" value="Family A G protein-coupled receptor-like"/>
    <property type="match status" value="1"/>
</dbReference>
<name>A0A6J8CKX3_MYTCO</name>
<gene>
    <name evidence="2" type="ORF">MCOR_31209</name>
</gene>
<dbReference type="EMBL" id="CACVKT020005631">
    <property type="protein sequence ID" value="CAC5396685.1"/>
    <property type="molecule type" value="Genomic_DNA"/>
</dbReference>
<feature type="transmembrane region" description="Helical" evidence="1">
    <location>
        <begin position="168"/>
        <end position="191"/>
    </location>
</feature>
<accession>A0A6J8CKX3</accession>
<evidence type="ECO:0000313" key="2">
    <source>
        <dbReference type="EMBL" id="CAC5396685.1"/>
    </source>
</evidence>
<evidence type="ECO:0000256" key="1">
    <source>
        <dbReference type="SAM" id="Phobius"/>
    </source>
</evidence>
<feature type="transmembrane region" description="Helical" evidence="1">
    <location>
        <begin position="135"/>
        <end position="162"/>
    </location>
</feature>
<keyword evidence="1" id="KW-1133">Transmembrane helix</keyword>
<evidence type="ECO:0000313" key="3">
    <source>
        <dbReference type="Proteomes" id="UP000507470"/>
    </source>
</evidence>
<keyword evidence="1" id="KW-0472">Membrane</keyword>
<dbReference type="OrthoDB" id="6144223at2759"/>
<dbReference type="AlphaFoldDB" id="A0A6J8CKX3"/>
<reference evidence="2 3" key="1">
    <citation type="submission" date="2020-06" db="EMBL/GenBank/DDBJ databases">
        <authorList>
            <person name="Li R."/>
            <person name="Bekaert M."/>
        </authorList>
    </citation>
    <scope>NUCLEOTIDE SEQUENCE [LARGE SCALE GENOMIC DNA]</scope>
    <source>
        <strain evidence="3">wild</strain>
    </source>
</reference>
<keyword evidence="1" id="KW-0812">Transmembrane</keyword>
<organism evidence="2 3">
    <name type="scientific">Mytilus coruscus</name>
    <name type="common">Sea mussel</name>
    <dbReference type="NCBI Taxonomy" id="42192"/>
    <lineage>
        <taxon>Eukaryota</taxon>
        <taxon>Metazoa</taxon>
        <taxon>Spiralia</taxon>
        <taxon>Lophotrochozoa</taxon>
        <taxon>Mollusca</taxon>
        <taxon>Bivalvia</taxon>
        <taxon>Autobranchia</taxon>
        <taxon>Pteriomorphia</taxon>
        <taxon>Mytilida</taxon>
        <taxon>Mytiloidea</taxon>
        <taxon>Mytilidae</taxon>
        <taxon>Mytilinae</taxon>
        <taxon>Mytilus</taxon>
    </lineage>
</organism>
<protein>
    <submittedName>
        <fullName evidence="2">OLFR</fullName>
    </submittedName>
</protein>
<dbReference type="Gene3D" id="1.20.1070.10">
    <property type="entry name" value="Rhodopsin 7-helix transmembrane proteins"/>
    <property type="match status" value="1"/>
</dbReference>